<dbReference type="Gene3D" id="3.40.50.1100">
    <property type="match status" value="2"/>
</dbReference>
<dbReference type="InterPro" id="IPR001926">
    <property type="entry name" value="TrpB-like_PALP"/>
</dbReference>
<proteinExistence type="predicted"/>
<feature type="domain" description="Tryptophan synthase beta chain-like PALP" evidence="4">
    <location>
        <begin position="27"/>
        <end position="316"/>
    </location>
</feature>
<dbReference type="SUPFAM" id="SSF53686">
    <property type="entry name" value="Tryptophan synthase beta subunit-like PLP-dependent enzymes"/>
    <property type="match status" value="1"/>
</dbReference>
<dbReference type="Pfam" id="PF00291">
    <property type="entry name" value="PALP"/>
    <property type="match status" value="1"/>
</dbReference>
<accession>A0A451BLH9</accession>
<dbReference type="PANTHER" id="PTHR48078">
    <property type="entry name" value="THREONINE DEHYDRATASE, MITOCHONDRIAL-RELATED"/>
    <property type="match status" value="1"/>
</dbReference>
<dbReference type="AlphaFoldDB" id="A0A451BLH9"/>
<dbReference type="GO" id="GO:0004794">
    <property type="term" value="F:threonine deaminase activity"/>
    <property type="evidence" value="ECO:0007669"/>
    <property type="project" value="TreeGrafter"/>
</dbReference>
<dbReference type="GO" id="GO:0009097">
    <property type="term" value="P:isoleucine biosynthetic process"/>
    <property type="evidence" value="ECO:0007669"/>
    <property type="project" value="TreeGrafter"/>
</dbReference>
<organism evidence="5">
    <name type="scientific">Candidatus Kentrum sp. SD</name>
    <dbReference type="NCBI Taxonomy" id="2126332"/>
    <lineage>
        <taxon>Bacteria</taxon>
        <taxon>Pseudomonadati</taxon>
        <taxon>Pseudomonadota</taxon>
        <taxon>Gammaproteobacteria</taxon>
        <taxon>Candidatus Kentrum</taxon>
    </lineage>
</organism>
<name>A0A451BLH9_9GAMM</name>
<sequence>MSRYILPWTLTDIEALRRVAPFGIITTPALNRSVPEEEAVVLKCENLQKTGSFKYRGAASAMYYHRAEGGEVWQRMLRFGVASSSTGNFGRALAAVTRDLGLRCRIYLHDAVPPFKAQALEAVNPSVEIVRVPYEGWRGMMTSSVGIDDSLVYLSAETDPYTQLGYATIAHEIVEQVPNVRHVLVPYGGGALALSLAETFRQLAPQVQVHAVELETGAPFSASLAQGKPTRVAYTPSFVDSIGADFVIPQNFAANRQMLADSLVVSLASVANAIQRLVIEDRIVAEGAGAAALAAAHAFASQLREKGGNICCLISGGIISAALLARILEGSDTTITI</sequence>
<dbReference type="GO" id="GO:0006565">
    <property type="term" value="P:L-serine catabolic process"/>
    <property type="evidence" value="ECO:0007669"/>
    <property type="project" value="TreeGrafter"/>
</dbReference>
<evidence type="ECO:0000313" key="5">
    <source>
        <dbReference type="EMBL" id="VFK79137.1"/>
    </source>
</evidence>
<dbReference type="PANTHER" id="PTHR48078:SF19">
    <property type="entry name" value="ACT DOMAIN-CONTAINING PROTEIN"/>
    <property type="match status" value="1"/>
</dbReference>
<dbReference type="GO" id="GO:0006567">
    <property type="term" value="P:L-threonine catabolic process"/>
    <property type="evidence" value="ECO:0007669"/>
    <property type="project" value="TreeGrafter"/>
</dbReference>
<dbReference type="InterPro" id="IPR050147">
    <property type="entry name" value="Ser/Thr_Dehydratase"/>
</dbReference>
<evidence type="ECO:0000256" key="1">
    <source>
        <dbReference type="ARBA" id="ARBA00001933"/>
    </source>
</evidence>
<reference evidence="5" key="1">
    <citation type="submission" date="2019-02" db="EMBL/GenBank/DDBJ databases">
        <authorList>
            <person name="Gruber-Vodicka R. H."/>
            <person name="Seah K. B. B."/>
        </authorList>
    </citation>
    <scope>NUCLEOTIDE SEQUENCE</scope>
    <source>
        <strain evidence="5">BECK_S127</strain>
    </source>
</reference>
<keyword evidence="2" id="KW-0663">Pyridoxal phosphate</keyword>
<dbReference type="InterPro" id="IPR036052">
    <property type="entry name" value="TrpB-like_PALP_sf"/>
</dbReference>
<evidence type="ECO:0000256" key="3">
    <source>
        <dbReference type="ARBA" id="ARBA00023239"/>
    </source>
</evidence>
<protein>
    <submittedName>
        <fullName evidence="5">Threonine dehydratase</fullName>
    </submittedName>
</protein>
<keyword evidence="3" id="KW-0456">Lyase</keyword>
<dbReference type="GO" id="GO:0003941">
    <property type="term" value="F:L-serine ammonia-lyase activity"/>
    <property type="evidence" value="ECO:0007669"/>
    <property type="project" value="TreeGrafter"/>
</dbReference>
<comment type="cofactor">
    <cofactor evidence="1">
        <name>pyridoxal 5'-phosphate</name>
        <dbReference type="ChEBI" id="CHEBI:597326"/>
    </cofactor>
</comment>
<evidence type="ECO:0000256" key="2">
    <source>
        <dbReference type="ARBA" id="ARBA00022898"/>
    </source>
</evidence>
<gene>
    <name evidence="5" type="ORF">BECKSD772D_GA0070982_103711</name>
</gene>
<dbReference type="EMBL" id="CAADHB010000037">
    <property type="protein sequence ID" value="VFK79137.1"/>
    <property type="molecule type" value="Genomic_DNA"/>
</dbReference>
<evidence type="ECO:0000259" key="4">
    <source>
        <dbReference type="Pfam" id="PF00291"/>
    </source>
</evidence>